<feature type="binding site" evidence="8">
    <location>
        <position position="45"/>
    </location>
    <ligand>
        <name>FAD</name>
        <dbReference type="ChEBI" id="CHEBI:57692"/>
    </ligand>
</feature>
<comment type="similarity">
    <text evidence="8">Belongs to the geranylgeranyl reductase family. DGGGPL reductase subfamily.</text>
</comment>
<dbReference type="STRING" id="679901.Mzhil_1608"/>
<evidence type="ECO:0000256" key="6">
    <source>
        <dbReference type="ARBA" id="ARBA00023209"/>
    </source>
</evidence>
<keyword evidence="2 8" id="KW-0285">Flavoprotein</keyword>
<feature type="binding site" evidence="8">
    <location>
        <position position="46"/>
    </location>
    <ligand>
        <name>FAD</name>
        <dbReference type="ChEBI" id="CHEBI:57692"/>
    </ligand>
</feature>
<dbReference type="PANTHER" id="PTHR42685">
    <property type="entry name" value="GERANYLGERANYL DIPHOSPHATE REDUCTASE"/>
    <property type="match status" value="1"/>
</dbReference>
<comment type="catalytic activity">
    <reaction evidence="8">
        <text>a 2,3-bis-O-phytanyl-sn-glycerol 1-phospholipid + 8 A = a 2,3-bis-O-(geranylgeranyl)-sn-glycerol 1-phospholipid + 8 AH2</text>
        <dbReference type="Rhea" id="RHEA:64376"/>
        <dbReference type="ChEBI" id="CHEBI:13193"/>
        <dbReference type="ChEBI" id="CHEBI:17499"/>
        <dbReference type="ChEBI" id="CHEBI:138139"/>
        <dbReference type="ChEBI" id="CHEBI:138140"/>
    </reaction>
</comment>
<dbReference type="Pfam" id="PF00890">
    <property type="entry name" value="FAD_binding_2"/>
    <property type="match status" value="1"/>
</dbReference>
<reference evidence="11" key="1">
    <citation type="submission" date="2010-07" db="EMBL/GenBank/DDBJ databases">
        <title>The complete genome of Methanosalsum zhilinae DSM 4017.</title>
        <authorList>
            <consortium name="US DOE Joint Genome Institute (JGI-PGF)"/>
            <person name="Lucas S."/>
            <person name="Copeland A."/>
            <person name="Lapidus A."/>
            <person name="Glavina del Rio T."/>
            <person name="Dalin E."/>
            <person name="Tice H."/>
            <person name="Bruce D."/>
            <person name="Goodwin L."/>
            <person name="Pitluck S."/>
            <person name="Kyrpides N."/>
            <person name="Mavromatis K."/>
            <person name="Ovchinnikova G."/>
            <person name="Daligault H."/>
            <person name="Detter J.C."/>
            <person name="Han C."/>
            <person name="Tapia R."/>
            <person name="Larimer F."/>
            <person name="Land M."/>
            <person name="Hauser L."/>
            <person name="Markowitz V."/>
            <person name="Cheng J.-F."/>
            <person name="Hugenholtz P."/>
            <person name="Woyke T."/>
            <person name="Wu D."/>
            <person name="Spring S."/>
            <person name="Schueler E."/>
            <person name="Brambilla E."/>
            <person name="Klenk H.-P."/>
            <person name="Eisen J.A."/>
        </authorList>
    </citation>
    <scope>NUCLEOTIDE SEQUENCE</scope>
    <source>
        <strain evidence="11">DSM 4017</strain>
    </source>
</reference>
<gene>
    <name evidence="11" type="ordered locus">Mzhil_1608</name>
</gene>
<dbReference type="GO" id="GO:0016020">
    <property type="term" value="C:membrane"/>
    <property type="evidence" value="ECO:0007669"/>
    <property type="project" value="GOC"/>
</dbReference>
<dbReference type="NCBIfam" id="TIGR02032">
    <property type="entry name" value="GG-red-SF"/>
    <property type="match status" value="1"/>
</dbReference>
<comment type="catalytic activity">
    <reaction evidence="8">
        <text>archaetidylserine + 8 AH2 = 2,3-bis-O-phytanyl-sn-glycero-3-phospho-L-serine + 8 A</text>
        <dbReference type="Rhea" id="RHEA:84215"/>
        <dbReference type="ChEBI" id="CHEBI:13193"/>
        <dbReference type="ChEBI" id="CHEBI:17499"/>
        <dbReference type="ChEBI" id="CHEBI:71517"/>
        <dbReference type="ChEBI" id="CHEBI:74853"/>
    </reaction>
</comment>
<keyword evidence="1 8" id="KW-0444">Lipid biosynthesis</keyword>
<dbReference type="GO" id="GO:0046474">
    <property type="term" value="P:glycerophospholipid biosynthetic process"/>
    <property type="evidence" value="ECO:0007669"/>
    <property type="project" value="UniProtKB-UniRule"/>
</dbReference>
<dbReference type="InterPro" id="IPR003953">
    <property type="entry name" value="FAD-dep_OxRdtase_2_FAD-bd"/>
</dbReference>
<evidence type="ECO:0000256" key="5">
    <source>
        <dbReference type="ARBA" id="ARBA00023098"/>
    </source>
</evidence>
<dbReference type="Gene3D" id="3.30.9.10">
    <property type="entry name" value="D-Amino Acid Oxidase, subunit A, domain 2"/>
    <property type="match status" value="1"/>
</dbReference>
<dbReference type="HAMAP" id="MF_01287">
    <property type="entry name" value="DGGGPL_reductase"/>
    <property type="match status" value="1"/>
</dbReference>
<dbReference type="GO" id="GO:0016636">
    <property type="term" value="F:oxidoreductase activity, acting on the CH-CH group of donors, iron-sulfur protein as acceptor"/>
    <property type="evidence" value="ECO:0007669"/>
    <property type="project" value="UniProtKB-UniRule"/>
</dbReference>
<proteinExistence type="inferred from homology"/>
<keyword evidence="4 8" id="KW-0560">Oxidoreductase</keyword>
<feature type="binding site" evidence="8">
    <location>
        <position position="293"/>
    </location>
    <ligand>
        <name>FAD</name>
        <dbReference type="ChEBI" id="CHEBI:57692"/>
    </ligand>
</feature>
<dbReference type="EC" id="1.3.7.11" evidence="8"/>
<comment type="pathway">
    <text evidence="8">Membrane lipid metabolism; glycerophospholipid metabolism.</text>
</comment>
<organism evidence="11 12">
    <name type="scientific">Methanosalsum zhilinae (strain DSM 4017 / NBRC 107636 / OCM 62 / WeN5)</name>
    <name type="common">Methanohalophilus zhilinae</name>
    <dbReference type="NCBI Taxonomy" id="679901"/>
    <lineage>
        <taxon>Archaea</taxon>
        <taxon>Methanobacteriati</taxon>
        <taxon>Methanobacteriota</taxon>
        <taxon>Stenosarchaea group</taxon>
        <taxon>Methanomicrobia</taxon>
        <taxon>Methanosarcinales</taxon>
        <taxon>Methanosarcinaceae</taxon>
        <taxon>Methanosalsum</taxon>
    </lineage>
</organism>
<feature type="binding site" evidence="8">
    <location>
        <position position="292"/>
    </location>
    <ligand>
        <name>FAD</name>
        <dbReference type="ChEBI" id="CHEBI:57692"/>
    </ligand>
</feature>
<name>F7XPL3_METZD</name>
<feature type="domain" description="Digeranylgeranylglycerophospholipid reductase catalytic" evidence="10">
    <location>
        <begin position="176"/>
        <end position="261"/>
    </location>
</feature>
<comment type="function">
    <text evidence="8">Is involved in the reduction of 2,3-digeranylgeranylglycerophospholipids (unsaturated archaeols) into 2,3-diphytanylglycerophospholipids (saturated archaeols) in the biosynthesis of archaeal membrane lipids. Catalyzes the formation of archaetidic acid (2,3-di-O-phytanyl-sn-glyceryl phosphate) from 2,3-di-O-geranylgeranylglyceryl phosphate (DGGGP) via the hydrogenation of each double bond of the isoprenoid chains. Is also probably able to reduce double bonds of geranyl groups in CDP-2,3-bis-O-(geranylgeranyl)-sn-glycerol and archaetidylserine, thus acting at various stages in the biosynthesis of archaeal membrane lipids.</text>
</comment>
<comment type="caution">
    <text evidence="8">Lacks conserved residue(s) required for the propagation of feature annotation.</text>
</comment>
<evidence type="ECO:0000256" key="7">
    <source>
        <dbReference type="ARBA" id="ARBA00023264"/>
    </source>
</evidence>
<evidence type="ECO:0000313" key="11">
    <source>
        <dbReference type="EMBL" id="AEH61445.1"/>
    </source>
</evidence>
<sequence>MKDEYDVVVVGAGPAGSIAAKNAALKGLDVLLIEKRQEIGDPVRCAEGVGKFNLRQHIEPDPRWICADMKGSRIYSPDGTIIEMAEEIAGGEVGYVLERKVFDRALAFEAAVAGAEVQVKTRATGLLIEDGFVRGVQLMQFGEEYTVRAKIVIAADGVESKVARWAGIDTTLKLKDIETCAQYLITGTEIDPGYCHFYLGNEVAPSGYIWIFPKGEKMANVGIGILGSESNDQQRAIDYLNRFVEKNMPEGKIIEMVVGGVPVCGSIEKTIANGLMVVGDAARQSDPITGGGIINAMDAGKIAAEVAAEAIEAGDVSEKMLMNYEKRWKATIGKEIDCSLIVKNNFINFTDKQLNSLAYSLKDVNFTSMSLMDLLFALFKANKKLLWDLRVIFKDVLKNEMDFKYRSEIKSETSD</sequence>
<feature type="domain" description="FAD-dependent oxidoreductase 2 FAD-binding" evidence="9">
    <location>
        <begin position="6"/>
        <end position="52"/>
    </location>
</feature>
<dbReference type="UniPathway" id="UPA00940"/>
<comment type="catalytic activity">
    <reaction evidence="8">
        <text>CDP-2,3-bis-O-(geranylgeranyl)-sn-glycerol + 8 AH2 = CDP-2,3-bis-O-(phytanyl)-sn-glycerol + 8 A</text>
        <dbReference type="Rhea" id="RHEA:84207"/>
        <dbReference type="ChEBI" id="CHEBI:13193"/>
        <dbReference type="ChEBI" id="CHEBI:17499"/>
        <dbReference type="ChEBI" id="CHEBI:58838"/>
        <dbReference type="ChEBI" id="CHEBI:74004"/>
    </reaction>
</comment>
<evidence type="ECO:0000256" key="2">
    <source>
        <dbReference type="ARBA" id="ARBA00022630"/>
    </source>
</evidence>
<feature type="binding site" evidence="8">
    <location>
        <position position="99"/>
    </location>
    <ligand>
        <name>FAD</name>
        <dbReference type="ChEBI" id="CHEBI:57692"/>
    </ligand>
</feature>
<dbReference type="InterPro" id="IPR011777">
    <property type="entry name" value="Geranylgeranyl_Rdtase_fam"/>
</dbReference>
<keyword evidence="12" id="KW-1185">Reference proteome</keyword>
<accession>F7XPL3</accession>
<comment type="catalytic activity">
    <reaction evidence="8">
        <text>2,3-bis-O-(phytanyl)-sn-glycerol 1-phosphate + 8 oxidized 2[4Fe-4S]-[ferredoxin] = 2,3-bis-O-(geranylgeranyl)-sn-glycerol 1-phosphate + 8 reduced 2[4Fe-4S]-[ferredoxin] + 16 H(+)</text>
        <dbReference type="Rhea" id="RHEA:36159"/>
        <dbReference type="Rhea" id="RHEA-COMP:10002"/>
        <dbReference type="Rhea" id="RHEA-COMP:10004"/>
        <dbReference type="ChEBI" id="CHEBI:15378"/>
        <dbReference type="ChEBI" id="CHEBI:33722"/>
        <dbReference type="ChEBI" id="CHEBI:33723"/>
        <dbReference type="ChEBI" id="CHEBI:58837"/>
        <dbReference type="ChEBI" id="CHEBI:73125"/>
        <dbReference type="EC" id="1.3.7.11"/>
    </reaction>
</comment>
<dbReference type="OrthoDB" id="6062at2157"/>
<evidence type="ECO:0000256" key="8">
    <source>
        <dbReference type="HAMAP-Rule" id="MF_01287"/>
    </source>
</evidence>
<feature type="binding site" evidence="8">
    <location>
        <position position="123"/>
    </location>
    <ligand>
        <name>FAD</name>
        <dbReference type="ChEBI" id="CHEBI:57692"/>
    </ligand>
</feature>
<dbReference type="KEGG" id="mzh:Mzhil_1608"/>
<dbReference type="PANTHER" id="PTHR42685:SF18">
    <property type="entry name" value="DIGERANYLGERANYLGLYCEROPHOSPHOLIPID REDUCTASE"/>
    <property type="match status" value="1"/>
</dbReference>
<evidence type="ECO:0000256" key="1">
    <source>
        <dbReference type="ARBA" id="ARBA00022516"/>
    </source>
</evidence>
<dbReference type="GeneID" id="10823247"/>
<dbReference type="HOGENOM" id="CLU_024648_0_0_2"/>
<feature type="binding site" evidence="8">
    <location>
        <position position="34"/>
    </location>
    <ligand>
        <name>FAD</name>
        <dbReference type="ChEBI" id="CHEBI:57692"/>
    </ligand>
</feature>
<protein>
    <recommendedName>
        <fullName evidence="8">Digeranylgeranylglycerophospholipid reductase</fullName>
        <shortName evidence="8">DGGGPL reductase</shortName>
        <ecNumber evidence="8">1.3.7.11</ecNumber>
    </recommendedName>
    <alternativeName>
        <fullName evidence="8">2,3-bis-O-geranylgeranylglyceryl phosphate reductase</fullName>
    </alternativeName>
    <alternativeName>
        <fullName evidence="8">Geranylgeranyl reductase</fullName>
        <shortName evidence="8">GGR</shortName>
    </alternativeName>
</protein>
<dbReference type="GO" id="GO:0050660">
    <property type="term" value="F:flavin adenine dinucleotide binding"/>
    <property type="evidence" value="ECO:0007669"/>
    <property type="project" value="UniProtKB-UniRule"/>
</dbReference>
<dbReference type="GO" id="GO:0046467">
    <property type="term" value="P:membrane lipid biosynthetic process"/>
    <property type="evidence" value="ECO:0007669"/>
    <property type="project" value="InterPro"/>
</dbReference>
<dbReference type="InterPro" id="IPR050407">
    <property type="entry name" value="Geranylgeranyl_reductase"/>
</dbReference>
<dbReference type="PRINTS" id="PR00420">
    <property type="entry name" value="RNGMNOXGNASE"/>
</dbReference>
<dbReference type="RefSeq" id="WP_013898881.1">
    <property type="nucleotide sequence ID" value="NC_015676.1"/>
</dbReference>
<dbReference type="InterPro" id="IPR036188">
    <property type="entry name" value="FAD/NAD-bd_sf"/>
</dbReference>
<dbReference type="EMBL" id="CP002101">
    <property type="protein sequence ID" value="AEH61445.1"/>
    <property type="molecule type" value="Genomic_DNA"/>
</dbReference>
<dbReference type="Gene3D" id="3.50.50.60">
    <property type="entry name" value="FAD/NAD(P)-binding domain"/>
    <property type="match status" value="1"/>
</dbReference>
<dbReference type="InterPro" id="IPR054715">
    <property type="entry name" value="GGR_cat"/>
</dbReference>
<evidence type="ECO:0000256" key="4">
    <source>
        <dbReference type="ARBA" id="ARBA00023002"/>
    </source>
</evidence>
<feature type="binding site" evidence="8">
    <location>
        <position position="15"/>
    </location>
    <ligand>
        <name>FAD</name>
        <dbReference type="ChEBI" id="CHEBI:57692"/>
    </ligand>
</feature>
<dbReference type="SUPFAM" id="SSF51905">
    <property type="entry name" value="FAD/NAD(P)-binding domain"/>
    <property type="match status" value="1"/>
</dbReference>
<keyword evidence="7 8" id="KW-1208">Phospholipid metabolism</keyword>
<dbReference type="GO" id="GO:0045550">
    <property type="term" value="F:geranylgeranyl reductase activity"/>
    <property type="evidence" value="ECO:0007669"/>
    <property type="project" value="InterPro"/>
</dbReference>
<feature type="binding site" evidence="8">
    <location>
        <position position="280"/>
    </location>
    <ligand>
        <name>FAD</name>
        <dbReference type="ChEBI" id="CHEBI:57692"/>
    </ligand>
</feature>
<evidence type="ECO:0000256" key="3">
    <source>
        <dbReference type="ARBA" id="ARBA00022827"/>
    </source>
</evidence>
<keyword evidence="5 8" id="KW-0443">Lipid metabolism</keyword>
<feature type="binding site" evidence="8">
    <location>
        <position position="371"/>
    </location>
    <ligand>
        <name>a 2,3-bis-O-(geranylgeranyl)-sn-glycerol 1-phospholipid</name>
        <dbReference type="ChEBI" id="CHEBI:138140"/>
    </ligand>
</feature>
<feature type="binding site" evidence="8">
    <location>
        <position position="48"/>
    </location>
    <ligand>
        <name>FAD</name>
        <dbReference type="ChEBI" id="CHEBI:57692"/>
    </ligand>
</feature>
<dbReference type="GO" id="GO:0016628">
    <property type="term" value="F:oxidoreductase activity, acting on the CH-CH group of donors, NAD or NADP as acceptor"/>
    <property type="evidence" value="ECO:0007669"/>
    <property type="project" value="InterPro"/>
</dbReference>
<comment type="cofactor">
    <cofactor evidence="8">
        <name>FAD</name>
        <dbReference type="ChEBI" id="CHEBI:57692"/>
    </cofactor>
    <text evidence="8">Binds 1 FAD per subunit.</text>
</comment>
<dbReference type="Proteomes" id="UP000006622">
    <property type="component" value="Chromosome"/>
</dbReference>
<keyword evidence="3 8" id="KW-0274">FAD</keyword>
<dbReference type="AlphaFoldDB" id="F7XPL3"/>
<dbReference type="Pfam" id="PF22578">
    <property type="entry name" value="GGR_cat"/>
    <property type="match status" value="1"/>
</dbReference>
<comment type="catalytic activity">
    <reaction evidence="8">
        <text>a 2,3-bis-O-phytanyl-sn-glycerol 1-phospholipid + 8 oxidized 2[4Fe-4S]-[ferredoxin] = a 2,3-bis-O-(geranylgeranyl)-sn-glycerol 1-phospholipid + 8 reduced 2[4Fe-4S]-[ferredoxin] + 16 H(+)</text>
        <dbReference type="Rhea" id="RHEA:54324"/>
        <dbReference type="Rhea" id="RHEA-COMP:10002"/>
        <dbReference type="Rhea" id="RHEA-COMP:10004"/>
        <dbReference type="ChEBI" id="CHEBI:15378"/>
        <dbReference type="ChEBI" id="CHEBI:33722"/>
        <dbReference type="ChEBI" id="CHEBI:33723"/>
        <dbReference type="ChEBI" id="CHEBI:138139"/>
        <dbReference type="ChEBI" id="CHEBI:138140"/>
        <dbReference type="EC" id="1.3.7.11"/>
    </reaction>
</comment>
<keyword evidence="6 8" id="KW-0594">Phospholipid biosynthesis</keyword>
<comment type="miscellaneous">
    <text evidence="8">Reduction reaction proceeds via syn addition of hydrogen for double bonds.</text>
</comment>
<dbReference type="InterPro" id="IPR023590">
    <property type="entry name" value="DGGGPL_reductase"/>
</dbReference>
<evidence type="ECO:0000259" key="10">
    <source>
        <dbReference type="Pfam" id="PF22578"/>
    </source>
</evidence>
<evidence type="ECO:0000313" key="12">
    <source>
        <dbReference type="Proteomes" id="UP000006622"/>
    </source>
</evidence>
<evidence type="ECO:0000259" key="9">
    <source>
        <dbReference type="Pfam" id="PF00890"/>
    </source>
</evidence>